<dbReference type="STRING" id="1685379.AVO45_01165"/>
<dbReference type="InterPro" id="IPR029063">
    <property type="entry name" value="SAM-dependent_MTases_sf"/>
</dbReference>
<dbReference type="AlphaFoldDB" id="A0A124F5L3"/>
<accession>A0A124F5L3</accession>
<evidence type="ECO:0000259" key="1">
    <source>
        <dbReference type="Pfam" id="PF08241"/>
    </source>
</evidence>
<dbReference type="SUPFAM" id="SSF53335">
    <property type="entry name" value="S-adenosyl-L-methionine-dependent methyltransferases"/>
    <property type="match status" value="1"/>
</dbReference>
<evidence type="ECO:0000313" key="2">
    <source>
        <dbReference type="EMBL" id="KUJ85631.1"/>
    </source>
</evidence>
<reference evidence="2 3" key="1">
    <citation type="submission" date="2015-12" db="EMBL/GenBank/DDBJ databases">
        <authorList>
            <person name="Shamseldin A."/>
            <person name="Moawad H."/>
            <person name="Abd El-Rahim W.M."/>
            <person name="Sadowsky M.J."/>
        </authorList>
    </citation>
    <scope>NUCLEOTIDE SEQUENCE [LARGE SCALE GENOMIC DNA]</scope>
    <source>
        <strain evidence="2 3">ZGT118</strain>
    </source>
</reference>
<dbReference type="PANTHER" id="PTHR43591">
    <property type="entry name" value="METHYLTRANSFERASE"/>
    <property type="match status" value="1"/>
</dbReference>
<dbReference type="Gene3D" id="3.40.50.150">
    <property type="entry name" value="Vaccinia Virus protein VP39"/>
    <property type="match status" value="1"/>
</dbReference>
<gene>
    <name evidence="2" type="ORF">AVO45_01165</name>
</gene>
<dbReference type="Proteomes" id="UP000053791">
    <property type="component" value="Unassembled WGS sequence"/>
</dbReference>
<organism evidence="2 3">
    <name type="scientific">Ruegeria marisrubri</name>
    <dbReference type="NCBI Taxonomy" id="1685379"/>
    <lineage>
        <taxon>Bacteria</taxon>
        <taxon>Pseudomonadati</taxon>
        <taxon>Pseudomonadota</taxon>
        <taxon>Alphaproteobacteria</taxon>
        <taxon>Rhodobacterales</taxon>
        <taxon>Roseobacteraceae</taxon>
        <taxon>Ruegeria</taxon>
    </lineage>
</organism>
<dbReference type="Pfam" id="PF08241">
    <property type="entry name" value="Methyltransf_11"/>
    <property type="match status" value="1"/>
</dbReference>
<dbReference type="EMBL" id="LQBQ01000001">
    <property type="protein sequence ID" value="KUJ85631.1"/>
    <property type="molecule type" value="Genomic_DNA"/>
</dbReference>
<evidence type="ECO:0000313" key="3">
    <source>
        <dbReference type="Proteomes" id="UP000053791"/>
    </source>
</evidence>
<dbReference type="PANTHER" id="PTHR43591:SF24">
    <property type="entry name" value="2-METHOXY-6-POLYPRENYL-1,4-BENZOQUINOL METHYLASE, MITOCHONDRIAL"/>
    <property type="match status" value="1"/>
</dbReference>
<feature type="domain" description="Methyltransferase type 11" evidence="1">
    <location>
        <begin position="46"/>
        <end position="144"/>
    </location>
</feature>
<protein>
    <recommendedName>
        <fullName evidence="1">Methyltransferase type 11 domain-containing protein</fullName>
    </recommendedName>
</protein>
<keyword evidence="3" id="KW-1185">Reference proteome</keyword>
<dbReference type="GO" id="GO:0008757">
    <property type="term" value="F:S-adenosylmethionine-dependent methyltransferase activity"/>
    <property type="evidence" value="ECO:0007669"/>
    <property type="project" value="InterPro"/>
</dbReference>
<dbReference type="CDD" id="cd02440">
    <property type="entry name" value="AdoMet_MTases"/>
    <property type="match status" value="1"/>
</dbReference>
<sequence length="270" mass="28928">MPNENRFHLSVAAAQTYEAQNVPAMFEPLAEQTLAAVSLPPAARVLDVACGTGIVARKLAERLDAASRIVGVDVNPAMIEVARSLSDVNGRKIEFVTASAEAMPFGDGEFDLVFCQQGLQFFPDRSAALGEIRRVMSAGGKLVVTCWAGVPPLFRIAAEALNRHLGPAAAEKALEPFVWNDAERIRGLIVEAGFHCPDPVRLEIERSLPATAEAIRAELLATPNEAALKIAGEEVIGWMAGEILSELAPYEQDGTLKIPQPAHLFQAVAI</sequence>
<name>A0A124F5L3_9RHOB</name>
<proteinExistence type="predicted"/>
<comment type="caution">
    <text evidence="2">The sequence shown here is derived from an EMBL/GenBank/DDBJ whole genome shotgun (WGS) entry which is preliminary data.</text>
</comment>
<dbReference type="InterPro" id="IPR013216">
    <property type="entry name" value="Methyltransf_11"/>
</dbReference>